<sequence length="551" mass="59209">MTALVNLSQGFSRMVENTDLIQGQGADNMRAYISEAHLSLANSLLTAIQSFQTSVGVYWQGYQSEIDGDGNFKLISDEFNAHNIQLGTAINNMTSFHTRLQNISNSASHLVSLGGAGSLSLQVAMHDFEDMRKLVTEQKNKWSSYEQSNQAFDQVEEMIATVKSLLSEIGNISVGRNYSSGGFFNLKSFETLSNLYTQMSDYNEKNGKIAEEAWNAMFNGYISDETARLEREAMEKAKEEAKKEGLLGLFWDTLQIVGGATIAVAGGIFAPFSGGASLTLIALGGSLFVGGVNSAINHASMATRGEGFNLVGKISEGVGGWYSKNIAQPAKDSGNWWLEFSAGVGNAAGEMVSGMAQMNVVEITKGVGTLLTNPEAQKQALAGIGEWWHQLSSGNAYVAGETAFNVVSLFVGASEVQTAFTVARGGEATSILSKVGTFGKALAKEGIGNAKTLAKMPAKLLNDTKTVLKNVKTAVVSNAGDVKNILLGKTDDIVEVLKNTQAKVISKADEFRTVIRNVGDELFGGNTPVMLLREQMMVNQFLIRWVKIQMS</sequence>
<dbReference type="InterPro" id="IPR006829">
    <property type="entry name" value="LXG_dom"/>
</dbReference>
<accession>A0A6A0BDB8</accession>
<comment type="similarity">
    <text evidence="1">In the N-terminal section; belongs to the LXG family.</text>
</comment>
<keyword evidence="4" id="KW-1185">Reference proteome</keyword>
<dbReference type="EMBL" id="BLLI01000097">
    <property type="protein sequence ID" value="GFH43440.1"/>
    <property type="molecule type" value="Genomic_DNA"/>
</dbReference>
<gene>
    <name evidence="3" type="ORF">Hs30E_19910</name>
</gene>
<evidence type="ECO:0000256" key="1">
    <source>
        <dbReference type="ARBA" id="ARBA00034117"/>
    </source>
</evidence>
<dbReference type="Pfam" id="PF04740">
    <property type="entry name" value="LXG"/>
    <property type="match status" value="1"/>
</dbReference>
<dbReference type="PROSITE" id="PS51756">
    <property type="entry name" value="LXG"/>
    <property type="match status" value="1"/>
</dbReference>
<organism evidence="3 4">
    <name type="scientific">Pseudolactococcus hodotermopsidis</name>
    <dbReference type="NCBI Taxonomy" id="2709157"/>
    <lineage>
        <taxon>Bacteria</taxon>
        <taxon>Bacillati</taxon>
        <taxon>Bacillota</taxon>
        <taxon>Bacilli</taxon>
        <taxon>Lactobacillales</taxon>
        <taxon>Streptococcaceae</taxon>
        <taxon>Pseudolactococcus</taxon>
    </lineage>
</organism>
<dbReference type="RefSeq" id="WP_172209876.1">
    <property type="nucleotide sequence ID" value="NZ_BLLI01000097.1"/>
</dbReference>
<evidence type="ECO:0000259" key="2">
    <source>
        <dbReference type="PROSITE" id="PS51756"/>
    </source>
</evidence>
<protein>
    <recommendedName>
        <fullName evidence="2">LXG domain-containing protein</fullName>
    </recommendedName>
</protein>
<feature type="domain" description="LXG" evidence="2">
    <location>
        <begin position="1"/>
        <end position="209"/>
    </location>
</feature>
<evidence type="ECO:0000313" key="4">
    <source>
        <dbReference type="Proteomes" id="UP000480303"/>
    </source>
</evidence>
<evidence type="ECO:0000313" key="3">
    <source>
        <dbReference type="EMBL" id="GFH43440.1"/>
    </source>
</evidence>
<name>A0A6A0BDB8_9LACT</name>
<dbReference type="Proteomes" id="UP000480303">
    <property type="component" value="Unassembled WGS sequence"/>
</dbReference>
<dbReference type="AlphaFoldDB" id="A0A6A0BDB8"/>
<proteinExistence type="inferred from homology"/>
<comment type="caution">
    <text evidence="3">The sequence shown here is derived from an EMBL/GenBank/DDBJ whole genome shotgun (WGS) entry which is preliminary data.</text>
</comment>
<reference evidence="3 4" key="1">
    <citation type="submission" date="2020-02" db="EMBL/GenBank/DDBJ databases">
        <title>Draft genome sequence of Lactococcus sp. Hs30E4-3.</title>
        <authorList>
            <person name="Noda S."/>
            <person name="Yuki M."/>
            <person name="Ohkuma M."/>
        </authorList>
    </citation>
    <scope>NUCLEOTIDE SEQUENCE [LARGE SCALE GENOMIC DNA]</scope>
    <source>
        <strain evidence="3 4">Hs30E4-3</strain>
    </source>
</reference>